<evidence type="ECO:0000313" key="9">
    <source>
        <dbReference type="Proteomes" id="UP000678228"/>
    </source>
</evidence>
<dbReference type="RefSeq" id="WP_210596487.1">
    <property type="nucleotide sequence ID" value="NZ_JAGKSQ010000002.1"/>
</dbReference>
<dbReference type="EMBL" id="JAGKSQ010000002">
    <property type="protein sequence ID" value="MBP3950810.1"/>
    <property type="molecule type" value="Genomic_DNA"/>
</dbReference>
<evidence type="ECO:0000313" key="8">
    <source>
        <dbReference type="EMBL" id="MBP3950810.1"/>
    </source>
</evidence>
<evidence type="ECO:0000256" key="4">
    <source>
        <dbReference type="ARBA" id="ARBA00022989"/>
    </source>
</evidence>
<dbReference type="InterPro" id="IPR010432">
    <property type="entry name" value="RDD"/>
</dbReference>
<evidence type="ECO:0000259" key="7">
    <source>
        <dbReference type="Pfam" id="PF06271"/>
    </source>
</evidence>
<keyword evidence="3 6" id="KW-0812">Transmembrane</keyword>
<organism evidence="8 9">
    <name type="scientific">Halalkalibacter suaedae</name>
    <dbReference type="NCBI Taxonomy" id="2822140"/>
    <lineage>
        <taxon>Bacteria</taxon>
        <taxon>Bacillati</taxon>
        <taxon>Bacillota</taxon>
        <taxon>Bacilli</taxon>
        <taxon>Bacillales</taxon>
        <taxon>Bacillaceae</taxon>
        <taxon>Halalkalibacter</taxon>
    </lineage>
</organism>
<feature type="domain" description="RDD" evidence="7">
    <location>
        <begin position="20"/>
        <end position="144"/>
    </location>
</feature>
<keyword evidence="9" id="KW-1185">Reference proteome</keyword>
<dbReference type="Proteomes" id="UP000678228">
    <property type="component" value="Unassembled WGS sequence"/>
</dbReference>
<evidence type="ECO:0000256" key="6">
    <source>
        <dbReference type="SAM" id="Phobius"/>
    </source>
</evidence>
<gene>
    <name evidence="8" type="ORF">J7W16_06650</name>
</gene>
<evidence type="ECO:0000256" key="1">
    <source>
        <dbReference type="ARBA" id="ARBA00004651"/>
    </source>
</evidence>
<dbReference type="PANTHER" id="PTHR36115">
    <property type="entry name" value="PROLINE-RICH ANTIGEN HOMOLOG-RELATED"/>
    <property type="match status" value="1"/>
</dbReference>
<comment type="caution">
    <text evidence="8">The sequence shown here is derived from an EMBL/GenBank/DDBJ whole genome shotgun (WGS) entry which is preliminary data.</text>
</comment>
<protein>
    <submittedName>
        <fullName evidence="8">RDD family protein</fullName>
    </submittedName>
</protein>
<reference evidence="8" key="1">
    <citation type="submission" date="2021-03" db="EMBL/GenBank/DDBJ databases">
        <title>Bacillus suaedae sp. nov., isolated from Suaeda aralocaspica.</title>
        <authorList>
            <person name="Lei R.F.R."/>
        </authorList>
    </citation>
    <scope>NUCLEOTIDE SEQUENCE</scope>
    <source>
        <strain evidence="8">YZJH907-2</strain>
    </source>
</reference>
<proteinExistence type="predicted"/>
<keyword evidence="5 6" id="KW-0472">Membrane</keyword>
<dbReference type="GO" id="GO:0005886">
    <property type="term" value="C:plasma membrane"/>
    <property type="evidence" value="ECO:0007669"/>
    <property type="project" value="UniProtKB-SubCell"/>
</dbReference>
<dbReference type="AlphaFoldDB" id="A0A940WQT0"/>
<name>A0A940WQT0_9BACI</name>
<evidence type="ECO:0000256" key="2">
    <source>
        <dbReference type="ARBA" id="ARBA00022475"/>
    </source>
</evidence>
<sequence length="162" mass="19251">MQVEKVLPIEEKRVEVKLRAGGWIRLIALFYDLAVLAMFLFMFAGGTTLWMMISTDTPFIGNPELAREYIMEHEPHLFIINWIILGIVFLFYQYVYPTFKRQTFGMLFTDLTVVNEQCKEITKSQYIKRELLKLILFPTFFLAFGTEKRTLYEKYSNTYLLK</sequence>
<evidence type="ECO:0000256" key="3">
    <source>
        <dbReference type="ARBA" id="ARBA00022692"/>
    </source>
</evidence>
<dbReference type="InterPro" id="IPR051791">
    <property type="entry name" value="Pra-immunoreactive"/>
</dbReference>
<keyword evidence="2" id="KW-1003">Cell membrane</keyword>
<dbReference type="Pfam" id="PF06271">
    <property type="entry name" value="RDD"/>
    <property type="match status" value="1"/>
</dbReference>
<feature type="transmembrane region" description="Helical" evidence="6">
    <location>
        <begin position="77"/>
        <end position="96"/>
    </location>
</feature>
<comment type="subcellular location">
    <subcellularLocation>
        <location evidence="1">Cell membrane</location>
        <topology evidence="1">Multi-pass membrane protein</topology>
    </subcellularLocation>
</comment>
<keyword evidence="4 6" id="KW-1133">Transmembrane helix</keyword>
<evidence type="ECO:0000256" key="5">
    <source>
        <dbReference type="ARBA" id="ARBA00023136"/>
    </source>
</evidence>
<dbReference type="PANTHER" id="PTHR36115:SF9">
    <property type="entry name" value="LMO1584 PROTEIN"/>
    <property type="match status" value="1"/>
</dbReference>
<accession>A0A940WQT0</accession>
<feature type="transmembrane region" description="Helical" evidence="6">
    <location>
        <begin position="26"/>
        <end position="53"/>
    </location>
</feature>